<dbReference type="RefSeq" id="WP_154671737.1">
    <property type="nucleotide sequence ID" value="NZ_CP017562.2"/>
</dbReference>
<evidence type="ECO:0000256" key="1">
    <source>
        <dbReference type="SAM" id="MobiDB-lite"/>
    </source>
</evidence>
<dbReference type="EMBL" id="CP017562">
    <property type="protein sequence ID" value="QXE07276.1"/>
    <property type="molecule type" value="Genomic_DNA"/>
</dbReference>
<dbReference type="KEGG" id="pspw:BJG93_36330"/>
<dbReference type="AlphaFoldDB" id="A0A8F4QJS9"/>
<dbReference type="Proteomes" id="UP000179860">
    <property type="component" value="Chromosome 2"/>
</dbReference>
<evidence type="ECO:0000313" key="2">
    <source>
        <dbReference type="EMBL" id="QXE07276.1"/>
    </source>
</evidence>
<gene>
    <name evidence="2" type="ORF">BJG93_36330</name>
</gene>
<feature type="region of interest" description="Disordered" evidence="1">
    <location>
        <begin position="21"/>
        <end position="62"/>
    </location>
</feature>
<organism evidence="2 3">
    <name type="scientific">Paraburkholderia sprentiae WSM5005</name>
    <dbReference type="NCBI Taxonomy" id="754502"/>
    <lineage>
        <taxon>Bacteria</taxon>
        <taxon>Pseudomonadati</taxon>
        <taxon>Pseudomonadota</taxon>
        <taxon>Betaproteobacteria</taxon>
        <taxon>Burkholderiales</taxon>
        <taxon>Burkholderiaceae</taxon>
        <taxon>Paraburkholderia</taxon>
    </lineage>
</organism>
<keyword evidence="3" id="KW-1185">Reference proteome</keyword>
<sequence>MIQRFPKSLTFDWIVSQTSALARPNSHSPESPHRTGHKRIQQADRSSDRYVAIHLRSRKPSP</sequence>
<reference evidence="2" key="1">
    <citation type="submission" date="2016-09" db="EMBL/GenBank/DDBJ databases">
        <title>The Complete Genome of Burkholderia sprentiae wsm5005.</title>
        <authorList>
            <person name="De Meyer S."/>
            <person name="Wang P."/>
            <person name="Terpolilli J."/>
        </authorList>
    </citation>
    <scope>NUCLEOTIDE SEQUENCE [LARGE SCALE GENOMIC DNA]</scope>
    <source>
        <strain evidence="2">WSM5005</strain>
    </source>
</reference>
<proteinExistence type="predicted"/>
<accession>A0A8F4QJS9</accession>
<name>A0A8F4QJS9_9BURK</name>
<evidence type="ECO:0000313" key="3">
    <source>
        <dbReference type="Proteomes" id="UP000179860"/>
    </source>
</evidence>
<protein>
    <submittedName>
        <fullName evidence="2">Uncharacterized protein</fullName>
    </submittedName>
</protein>